<comment type="cofactor">
    <cofactor evidence="1">
        <name>pyridoxal 5'-phosphate</name>
        <dbReference type="ChEBI" id="CHEBI:597326"/>
    </cofactor>
</comment>
<dbReference type="Proteomes" id="UP001152747">
    <property type="component" value="Unassembled WGS sequence"/>
</dbReference>
<dbReference type="GO" id="GO:0046653">
    <property type="term" value="P:tetrahydrofolate metabolic process"/>
    <property type="evidence" value="ECO:0007669"/>
    <property type="project" value="TreeGrafter"/>
</dbReference>
<dbReference type="PANTHER" id="PTHR11680">
    <property type="entry name" value="SERINE HYDROXYMETHYLTRANSFERASE"/>
    <property type="match status" value="1"/>
</dbReference>
<sequence>MPVSTTSTSTTPSFSFGKSTPAAETAAASSTANSTPKFSFMKAAEQASTNSSTGGASRFGNSVKPAETAKTTPSFSFGKQTEAPKETPKFSFDFVTYGQQILNNAKGLTENLKNHGYTLATGGTDNHLLLVDFRPIVIEGARAEHILDFAHIACNKNTCPGDVSTLSPGGIRLRTPALTSRG</sequence>
<organism evidence="5 6">
    <name type="scientific">Caenorhabditis angaria</name>
    <dbReference type="NCBI Taxonomy" id="860376"/>
    <lineage>
        <taxon>Eukaryota</taxon>
        <taxon>Metazoa</taxon>
        <taxon>Ecdysozoa</taxon>
        <taxon>Nematoda</taxon>
        <taxon>Chromadorea</taxon>
        <taxon>Rhabditida</taxon>
        <taxon>Rhabditina</taxon>
        <taxon>Rhabditomorpha</taxon>
        <taxon>Rhabditoidea</taxon>
        <taxon>Rhabditidae</taxon>
        <taxon>Peloderinae</taxon>
        <taxon>Caenorhabditis</taxon>
    </lineage>
</organism>
<feature type="compositionally biased region" description="Polar residues" evidence="3">
    <location>
        <begin position="69"/>
        <end position="79"/>
    </location>
</feature>
<feature type="compositionally biased region" description="Low complexity" evidence="3">
    <location>
        <begin position="1"/>
        <end position="35"/>
    </location>
</feature>
<dbReference type="Gene3D" id="3.90.1150.10">
    <property type="entry name" value="Aspartate Aminotransferase, domain 1"/>
    <property type="match status" value="1"/>
</dbReference>
<evidence type="ECO:0000256" key="2">
    <source>
        <dbReference type="ARBA" id="ARBA00022898"/>
    </source>
</evidence>
<evidence type="ECO:0000259" key="4">
    <source>
        <dbReference type="Pfam" id="PF00464"/>
    </source>
</evidence>
<dbReference type="InterPro" id="IPR039429">
    <property type="entry name" value="SHMT-like_dom"/>
</dbReference>
<dbReference type="GO" id="GO:0030170">
    <property type="term" value="F:pyridoxal phosphate binding"/>
    <property type="evidence" value="ECO:0007669"/>
    <property type="project" value="TreeGrafter"/>
</dbReference>
<keyword evidence="6" id="KW-1185">Reference proteome</keyword>
<reference evidence="5" key="1">
    <citation type="submission" date="2022-11" db="EMBL/GenBank/DDBJ databases">
        <authorList>
            <person name="Kikuchi T."/>
        </authorList>
    </citation>
    <scope>NUCLEOTIDE SEQUENCE</scope>
    <source>
        <strain evidence="5">PS1010</strain>
    </source>
</reference>
<dbReference type="EMBL" id="CANHGI010000003">
    <property type="protein sequence ID" value="CAI5445227.1"/>
    <property type="molecule type" value="Genomic_DNA"/>
</dbReference>
<dbReference type="GO" id="GO:0005739">
    <property type="term" value="C:mitochondrion"/>
    <property type="evidence" value="ECO:0007669"/>
    <property type="project" value="TreeGrafter"/>
</dbReference>
<dbReference type="GO" id="GO:0005634">
    <property type="term" value="C:nucleus"/>
    <property type="evidence" value="ECO:0007669"/>
    <property type="project" value="TreeGrafter"/>
</dbReference>
<dbReference type="InterPro" id="IPR049943">
    <property type="entry name" value="Ser_HO-MeTrfase-like"/>
</dbReference>
<dbReference type="SUPFAM" id="SSF53383">
    <property type="entry name" value="PLP-dependent transferases"/>
    <property type="match status" value="1"/>
</dbReference>
<dbReference type="AlphaFoldDB" id="A0A9P1IL51"/>
<dbReference type="OrthoDB" id="10265628at2759"/>
<proteinExistence type="predicted"/>
<accession>A0A9P1IL51</accession>
<dbReference type="Pfam" id="PF00464">
    <property type="entry name" value="SHMT"/>
    <property type="match status" value="1"/>
</dbReference>
<dbReference type="InterPro" id="IPR015422">
    <property type="entry name" value="PyrdxlP-dep_Trfase_small"/>
</dbReference>
<dbReference type="GO" id="GO:0019264">
    <property type="term" value="P:glycine biosynthetic process from serine"/>
    <property type="evidence" value="ECO:0007669"/>
    <property type="project" value="TreeGrafter"/>
</dbReference>
<evidence type="ECO:0000256" key="1">
    <source>
        <dbReference type="ARBA" id="ARBA00001933"/>
    </source>
</evidence>
<dbReference type="InterPro" id="IPR015424">
    <property type="entry name" value="PyrdxlP-dep_Trfase"/>
</dbReference>
<evidence type="ECO:0000256" key="3">
    <source>
        <dbReference type="SAM" id="MobiDB-lite"/>
    </source>
</evidence>
<keyword evidence="2" id="KW-0663">Pyridoxal phosphate</keyword>
<name>A0A9P1IL51_9PELO</name>
<dbReference type="GO" id="GO:0004372">
    <property type="term" value="F:glycine hydroxymethyltransferase activity"/>
    <property type="evidence" value="ECO:0007669"/>
    <property type="project" value="TreeGrafter"/>
</dbReference>
<dbReference type="PANTHER" id="PTHR11680:SF59">
    <property type="entry name" value="SERINE HYDROXYMETHYLTRANSFERASE, CYTOSOLIC"/>
    <property type="match status" value="1"/>
</dbReference>
<feature type="domain" description="Serine hydroxymethyltransferase-like" evidence="4">
    <location>
        <begin position="91"/>
        <end position="182"/>
    </location>
</feature>
<comment type="caution">
    <text evidence="5">The sequence shown here is derived from an EMBL/GenBank/DDBJ whole genome shotgun (WGS) entry which is preliminary data.</text>
</comment>
<feature type="compositionally biased region" description="Polar residues" evidence="3">
    <location>
        <begin position="46"/>
        <end position="55"/>
    </location>
</feature>
<feature type="region of interest" description="Disordered" evidence="3">
    <location>
        <begin position="1"/>
        <end position="84"/>
    </location>
</feature>
<evidence type="ECO:0000313" key="5">
    <source>
        <dbReference type="EMBL" id="CAI5445227.1"/>
    </source>
</evidence>
<evidence type="ECO:0000313" key="6">
    <source>
        <dbReference type="Proteomes" id="UP001152747"/>
    </source>
</evidence>
<protein>
    <recommendedName>
        <fullName evidence="4">Serine hydroxymethyltransferase-like domain-containing protein</fullName>
    </recommendedName>
</protein>
<gene>
    <name evidence="5" type="ORF">CAMP_LOCUS7864</name>
</gene>